<evidence type="ECO:0000313" key="13">
    <source>
        <dbReference type="Proteomes" id="UP001239167"/>
    </source>
</evidence>
<organism evidence="12 13">
    <name type="scientific">Pectinatus haikarae</name>
    <dbReference type="NCBI Taxonomy" id="349096"/>
    <lineage>
        <taxon>Bacteria</taxon>
        <taxon>Bacillati</taxon>
        <taxon>Bacillota</taxon>
        <taxon>Negativicutes</taxon>
        <taxon>Selenomonadales</taxon>
        <taxon>Selenomonadaceae</taxon>
        <taxon>Pectinatus</taxon>
    </lineage>
</organism>
<dbReference type="InterPro" id="IPR022673">
    <property type="entry name" value="Hexokinase_C"/>
</dbReference>
<evidence type="ECO:0000256" key="3">
    <source>
        <dbReference type="ARBA" id="ARBA00009225"/>
    </source>
</evidence>
<evidence type="ECO:0000256" key="1">
    <source>
        <dbReference type="ARBA" id="ARBA00004921"/>
    </source>
</evidence>
<comment type="pathway">
    <text evidence="1">Carbohydrate degradation.</text>
</comment>
<gene>
    <name evidence="12" type="ORF">J2S01_002077</name>
</gene>
<keyword evidence="7" id="KW-0067">ATP-binding</keyword>
<keyword evidence="4 12" id="KW-0808">Transferase</keyword>
<evidence type="ECO:0000313" key="12">
    <source>
        <dbReference type="EMBL" id="MDQ0204349.1"/>
    </source>
</evidence>
<dbReference type="PANTHER" id="PTHR19443">
    <property type="entry name" value="HEXOKINASE"/>
    <property type="match status" value="1"/>
</dbReference>
<keyword evidence="13" id="KW-1185">Reference proteome</keyword>
<feature type="domain" description="Hexokinase N-terminal" evidence="10">
    <location>
        <begin position="11"/>
        <end position="204"/>
    </location>
</feature>
<protein>
    <submittedName>
        <fullName evidence="12">Hexokinase</fullName>
        <ecNumber evidence="12">2.7.1.1</ecNumber>
    </submittedName>
</protein>
<keyword evidence="8" id="KW-0324">Glycolysis</keyword>
<dbReference type="Pfam" id="PF00349">
    <property type="entry name" value="Hexokinase_1"/>
    <property type="match status" value="1"/>
</dbReference>
<dbReference type="RefSeq" id="WP_307224631.1">
    <property type="nucleotide sequence ID" value="NZ_CP116940.1"/>
</dbReference>
<evidence type="ECO:0000259" key="10">
    <source>
        <dbReference type="Pfam" id="PF00349"/>
    </source>
</evidence>
<keyword evidence="6" id="KW-0418">Kinase</keyword>
<dbReference type="Gene3D" id="3.30.420.40">
    <property type="match status" value="1"/>
</dbReference>
<sequence length="428" mass="46850">MTMKHSYFMQAINEFDIPGTALAQAAACVRYDIEQGLSGNPSSLKMLRSYIGLPTGNETGEYLALDFGGTNLRAALVHLDGNGNFKISKKVAKPLKFSGLYDFIGSGSKGSELFDFIASVIDEAIDGDRKKKYYLGHTFSFPSRQTNIYNASLMTWTKEFATRDVEGKIVNDLLKEALQRQNIGNVEPVAVINDTVAVLLSAAYKSADTYIGSIYATGHNTCYFERSTDSIPSPMILNLEIGNFDKLSVNKYDSHLAAASEYPYQQRLEKMVSGRYLGKLFSYCVQDIYDMHTLPAFISEDLSFVLNVSDTDFSPVVKLFKARSNIDLSLEDALFIQKLAASIVNRSARLTAATYCGILWHIFPDTLPPHKIVIDGSLFEKMPGVEGSMYKALNEVLGADAAGITLAAENGGSILGAAIAAAMSKKRQ</sequence>
<comment type="caution">
    <text evidence="12">The sequence shown here is derived from an EMBL/GenBank/DDBJ whole genome shotgun (WGS) entry which is preliminary data.</text>
</comment>
<dbReference type="InterPro" id="IPR022672">
    <property type="entry name" value="Hexokinase_N"/>
</dbReference>
<dbReference type="EMBL" id="JAUSUE010000015">
    <property type="protein sequence ID" value="MDQ0204349.1"/>
    <property type="molecule type" value="Genomic_DNA"/>
</dbReference>
<dbReference type="PRINTS" id="PR00475">
    <property type="entry name" value="HEXOKINASE"/>
</dbReference>
<dbReference type="GO" id="GO:0004396">
    <property type="term" value="F:hexokinase activity"/>
    <property type="evidence" value="ECO:0007669"/>
    <property type="project" value="UniProtKB-EC"/>
</dbReference>
<dbReference type="InterPro" id="IPR043129">
    <property type="entry name" value="ATPase_NBD"/>
</dbReference>
<evidence type="ECO:0000256" key="5">
    <source>
        <dbReference type="ARBA" id="ARBA00022741"/>
    </source>
</evidence>
<accession>A0ABT9Y929</accession>
<comment type="pathway">
    <text evidence="2">Carbohydrate metabolism.</text>
</comment>
<dbReference type="PROSITE" id="PS51748">
    <property type="entry name" value="HEXOKINASE_2"/>
    <property type="match status" value="1"/>
</dbReference>
<evidence type="ECO:0000256" key="7">
    <source>
        <dbReference type="ARBA" id="ARBA00022840"/>
    </source>
</evidence>
<proteinExistence type="inferred from homology"/>
<feature type="domain" description="Hexokinase C-terminal" evidence="11">
    <location>
        <begin position="211"/>
        <end position="423"/>
    </location>
</feature>
<evidence type="ECO:0000256" key="4">
    <source>
        <dbReference type="ARBA" id="ARBA00022679"/>
    </source>
</evidence>
<dbReference type="PANTHER" id="PTHR19443:SF16">
    <property type="entry name" value="HEXOKINASE TYPE 1-RELATED"/>
    <property type="match status" value="1"/>
</dbReference>
<evidence type="ECO:0000256" key="9">
    <source>
        <dbReference type="ARBA" id="ARBA00047905"/>
    </source>
</evidence>
<evidence type="ECO:0000256" key="8">
    <source>
        <dbReference type="ARBA" id="ARBA00023152"/>
    </source>
</evidence>
<evidence type="ECO:0000259" key="11">
    <source>
        <dbReference type="Pfam" id="PF03727"/>
    </source>
</evidence>
<name>A0ABT9Y929_9FIRM</name>
<evidence type="ECO:0000256" key="6">
    <source>
        <dbReference type="ARBA" id="ARBA00022777"/>
    </source>
</evidence>
<dbReference type="Proteomes" id="UP001239167">
    <property type="component" value="Unassembled WGS sequence"/>
</dbReference>
<dbReference type="Pfam" id="PF03727">
    <property type="entry name" value="Hexokinase_2"/>
    <property type="match status" value="1"/>
</dbReference>
<dbReference type="EC" id="2.7.1.1" evidence="12"/>
<comment type="similarity">
    <text evidence="3">Belongs to the hexokinase family.</text>
</comment>
<dbReference type="SUPFAM" id="SSF53067">
    <property type="entry name" value="Actin-like ATPase domain"/>
    <property type="match status" value="2"/>
</dbReference>
<evidence type="ECO:0000256" key="2">
    <source>
        <dbReference type="ARBA" id="ARBA00005007"/>
    </source>
</evidence>
<dbReference type="Gene3D" id="3.40.367.20">
    <property type="match status" value="1"/>
</dbReference>
<dbReference type="InterPro" id="IPR001312">
    <property type="entry name" value="Hexokinase"/>
</dbReference>
<keyword evidence="5" id="KW-0547">Nucleotide-binding</keyword>
<reference evidence="12 13" key="1">
    <citation type="submission" date="2023-07" db="EMBL/GenBank/DDBJ databases">
        <title>Genomic Encyclopedia of Type Strains, Phase IV (KMG-IV): sequencing the most valuable type-strain genomes for metagenomic binning, comparative biology and taxonomic classification.</title>
        <authorList>
            <person name="Goeker M."/>
        </authorList>
    </citation>
    <scope>NUCLEOTIDE SEQUENCE [LARGE SCALE GENOMIC DNA]</scope>
    <source>
        <strain evidence="12 13">DSM 16980</strain>
    </source>
</reference>
<comment type="catalytic activity">
    <reaction evidence="9">
        <text>D-fructose + ATP = D-fructose 6-phosphate + ADP + H(+)</text>
        <dbReference type="Rhea" id="RHEA:16125"/>
        <dbReference type="ChEBI" id="CHEBI:15378"/>
        <dbReference type="ChEBI" id="CHEBI:30616"/>
        <dbReference type="ChEBI" id="CHEBI:37721"/>
        <dbReference type="ChEBI" id="CHEBI:61527"/>
        <dbReference type="ChEBI" id="CHEBI:456216"/>
        <dbReference type="EC" id="2.7.1.1"/>
    </reaction>
    <physiologicalReaction direction="left-to-right" evidence="9">
        <dbReference type="Rhea" id="RHEA:16126"/>
    </physiologicalReaction>
</comment>